<keyword evidence="4 6" id="KW-0732">Signal</keyword>
<sequence>MHRFRTLCLVGSLLTAPVASAATMPVVCVESVWCNIVAQIGGSEITTQALISTSGIDPHELTPTPSMARQTAHAALVVLNGATYDDWALPFVSSSASRIIAAQEAGWKVGDNPHLFLNPMAVRKVALATARALIKQGLNQEAVQQRLDIFLKQIDDLETRSEKLRQDYEGTAIAAMEPVGADLIQNMGLHIVDTGFALAAMHHAEPTPQDVAALETALDKKTVKLLIVNPAVRSPQIDRMVEKARMRGMPIVVIGETLPSGLSWQDWVSSIIESVQKALDGASR</sequence>
<proteinExistence type="predicted"/>
<dbReference type="SUPFAM" id="SSF53807">
    <property type="entry name" value="Helical backbone' metal receptor"/>
    <property type="match status" value="1"/>
</dbReference>
<dbReference type="Gene3D" id="3.40.50.1980">
    <property type="entry name" value="Nitrogenase molybdenum iron protein domain"/>
    <property type="match status" value="1"/>
</dbReference>
<organism evidence="7 8">
    <name type="scientific">Gluconobacter japonicus</name>
    <dbReference type="NCBI Taxonomy" id="376620"/>
    <lineage>
        <taxon>Bacteria</taxon>
        <taxon>Pseudomonadati</taxon>
        <taxon>Pseudomonadota</taxon>
        <taxon>Alphaproteobacteria</taxon>
        <taxon>Acetobacterales</taxon>
        <taxon>Acetobacteraceae</taxon>
        <taxon>Gluconobacter</taxon>
    </lineage>
</organism>
<gene>
    <name evidence="7" type="ORF">HKD32_03975</name>
</gene>
<feature type="signal peptide" evidence="6">
    <location>
        <begin position="1"/>
        <end position="21"/>
    </location>
</feature>
<dbReference type="PANTHER" id="PTHR42953">
    <property type="entry name" value="HIGH-AFFINITY ZINC UPTAKE SYSTEM PROTEIN ZNUA-RELATED"/>
    <property type="match status" value="1"/>
</dbReference>
<dbReference type="AlphaFoldDB" id="A0A9Q2IR79"/>
<name>A0A9Q2IR79_GLUJA</name>
<dbReference type="InterPro" id="IPR050492">
    <property type="entry name" value="Bact_metal-bind_prot9"/>
</dbReference>
<comment type="subcellular location">
    <subcellularLocation>
        <location evidence="1">Cell envelope</location>
    </subcellularLocation>
</comment>
<dbReference type="Proteomes" id="UP000661006">
    <property type="component" value="Unassembled WGS sequence"/>
</dbReference>
<dbReference type="Pfam" id="PF01297">
    <property type="entry name" value="ZnuA"/>
    <property type="match status" value="1"/>
</dbReference>
<dbReference type="EMBL" id="JABCQN010000002">
    <property type="protein sequence ID" value="MBF0870018.1"/>
    <property type="molecule type" value="Genomic_DNA"/>
</dbReference>
<evidence type="ECO:0000256" key="2">
    <source>
        <dbReference type="ARBA" id="ARBA00022448"/>
    </source>
</evidence>
<evidence type="ECO:0000256" key="1">
    <source>
        <dbReference type="ARBA" id="ARBA00004196"/>
    </source>
</evidence>
<keyword evidence="2" id="KW-0813">Transport</keyword>
<dbReference type="GO" id="GO:0030313">
    <property type="term" value="C:cell envelope"/>
    <property type="evidence" value="ECO:0007669"/>
    <property type="project" value="UniProtKB-SubCell"/>
</dbReference>
<dbReference type="GeneID" id="81473841"/>
<accession>A0A9Q2IR79</accession>
<reference evidence="7" key="2">
    <citation type="submission" date="2020-11" db="EMBL/GenBank/DDBJ databases">
        <title>Description of novel Gluconobacter species.</title>
        <authorList>
            <person name="Cleenwerck I."/>
            <person name="Cnockaert M."/>
            <person name="Borremans W."/>
            <person name="Wieme A.D."/>
            <person name="De Vuyst L."/>
            <person name="Vandamme P."/>
        </authorList>
    </citation>
    <scope>NUCLEOTIDE SEQUENCE</scope>
    <source>
        <strain evidence="7">R71697</strain>
    </source>
</reference>
<comment type="caution">
    <text evidence="7">The sequence shown here is derived from an EMBL/GenBank/DDBJ whole genome shotgun (WGS) entry which is preliminary data.</text>
</comment>
<feature type="chain" id="PRO_5040145619" evidence="6">
    <location>
        <begin position="22"/>
        <end position="284"/>
    </location>
</feature>
<keyword evidence="5" id="KW-0175">Coiled coil</keyword>
<dbReference type="GO" id="GO:0046872">
    <property type="term" value="F:metal ion binding"/>
    <property type="evidence" value="ECO:0007669"/>
    <property type="project" value="UniProtKB-KW"/>
</dbReference>
<evidence type="ECO:0000256" key="4">
    <source>
        <dbReference type="ARBA" id="ARBA00022729"/>
    </source>
</evidence>
<feature type="coiled-coil region" evidence="5">
    <location>
        <begin position="140"/>
        <end position="167"/>
    </location>
</feature>
<dbReference type="RefSeq" id="WP_061931250.1">
    <property type="nucleotide sequence ID" value="NZ_JABCQN010000002.1"/>
</dbReference>
<evidence type="ECO:0000256" key="5">
    <source>
        <dbReference type="SAM" id="Coils"/>
    </source>
</evidence>
<keyword evidence="3" id="KW-0479">Metal-binding</keyword>
<dbReference type="PANTHER" id="PTHR42953:SF1">
    <property type="entry name" value="METAL-BINDING PROTEIN HI_0362-RELATED"/>
    <property type="match status" value="1"/>
</dbReference>
<dbReference type="GO" id="GO:0030001">
    <property type="term" value="P:metal ion transport"/>
    <property type="evidence" value="ECO:0007669"/>
    <property type="project" value="InterPro"/>
</dbReference>
<reference evidence="7" key="1">
    <citation type="submission" date="2020-04" db="EMBL/GenBank/DDBJ databases">
        <authorList>
            <person name="Sombolestani A."/>
        </authorList>
    </citation>
    <scope>NUCLEOTIDE SEQUENCE</scope>
    <source>
        <strain evidence="7">R71697</strain>
    </source>
</reference>
<dbReference type="InterPro" id="IPR006127">
    <property type="entry name" value="ZnuA-like"/>
</dbReference>
<evidence type="ECO:0000256" key="3">
    <source>
        <dbReference type="ARBA" id="ARBA00022723"/>
    </source>
</evidence>
<evidence type="ECO:0000256" key="6">
    <source>
        <dbReference type="SAM" id="SignalP"/>
    </source>
</evidence>
<evidence type="ECO:0000313" key="8">
    <source>
        <dbReference type="Proteomes" id="UP000661006"/>
    </source>
</evidence>
<protein>
    <submittedName>
        <fullName evidence="7">Zinc ABC transporter solute-binding protein</fullName>
    </submittedName>
</protein>
<evidence type="ECO:0000313" key="7">
    <source>
        <dbReference type="EMBL" id="MBF0870018.1"/>
    </source>
</evidence>